<feature type="transmembrane region" description="Helical" evidence="6">
    <location>
        <begin position="97"/>
        <end position="122"/>
    </location>
</feature>
<dbReference type="SMART" id="SM00724">
    <property type="entry name" value="TLC"/>
    <property type="match status" value="1"/>
</dbReference>
<keyword evidence="4 5" id="KW-0472">Membrane</keyword>
<dbReference type="Gramene" id="Pp3c15_4530V3.2">
    <property type="protein sequence ID" value="Pp3c15_4530V3.2"/>
    <property type="gene ID" value="Pp3c15_4530"/>
</dbReference>
<reference evidence="8 10" key="1">
    <citation type="journal article" date="2008" name="Science">
        <title>The Physcomitrella genome reveals evolutionary insights into the conquest of land by plants.</title>
        <authorList>
            <person name="Rensing S."/>
            <person name="Lang D."/>
            <person name="Zimmer A."/>
            <person name="Terry A."/>
            <person name="Salamov A."/>
            <person name="Shapiro H."/>
            <person name="Nishiyama T."/>
            <person name="Perroud P.-F."/>
            <person name="Lindquist E."/>
            <person name="Kamisugi Y."/>
            <person name="Tanahashi T."/>
            <person name="Sakakibara K."/>
            <person name="Fujita T."/>
            <person name="Oishi K."/>
            <person name="Shin-I T."/>
            <person name="Kuroki Y."/>
            <person name="Toyoda A."/>
            <person name="Suzuki Y."/>
            <person name="Hashimoto A."/>
            <person name="Yamaguchi K."/>
            <person name="Sugano A."/>
            <person name="Kohara Y."/>
            <person name="Fujiyama A."/>
            <person name="Anterola A."/>
            <person name="Aoki S."/>
            <person name="Ashton N."/>
            <person name="Barbazuk W.B."/>
            <person name="Barker E."/>
            <person name="Bennetzen J."/>
            <person name="Bezanilla M."/>
            <person name="Blankenship R."/>
            <person name="Cho S.H."/>
            <person name="Dutcher S."/>
            <person name="Estelle M."/>
            <person name="Fawcett J.A."/>
            <person name="Gundlach H."/>
            <person name="Hanada K."/>
            <person name="Heyl A."/>
            <person name="Hicks K.A."/>
            <person name="Hugh J."/>
            <person name="Lohr M."/>
            <person name="Mayer K."/>
            <person name="Melkozernov A."/>
            <person name="Murata T."/>
            <person name="Nelson D."/>
            <person name="Pils B."/>
            <person name="Prigge M."/>
            <person name="Reiss B."/>
            <person name="Renner T."/>
            <person name="Rombauts S."/>
            <person name="Rushton P."/>
            <person name="Sanderfoot A."/>
            <person name="Schween G."/>
            <person name="Shiu S.-H."/>
            <person name="Stueber K."/>
            <person name="Theodoulou F.L."/>
            <person name="Tu H."/>
            <person name="Van de Peer Y."/>
            <person name="Verrier P.J."/>
            <person name="Waters E."/>
            <person name="Wood A."/>
            <person name="Yang L."/>
            <person name="Cove D."/>
            <person name="Cuming A."/>
            <person name="Hasebe M."/>
            <person name="Lucas S."/>
            <person name="Mishler D.B."/>
            <person name="Reski R."/>
            <person name="Grigoriev I."/>
            <person name="Quatrano R.S."/>
            <person name="Boore J.L."/>
        </authorList>
    </citation>
    <scope>NUCLEOTIDE SEQUENCE [LARGE SCALE GENOMIC DNA]</scope>
    <source>
        <strain evidence="9 10">cv. Gransden 2004</strain>
    </source>
</reference>
<dbReference type="PANTHER" id="PTHR12560:SF0">
    <property type="entry name" value="LD18904P"/>
    <property type="match status" value="1"/>
</dbReference>
<evidence type="ECO:0000259" key="7">
    <source>
        <dbReference type="PROSITE" id="PS50922"/>
    </source>
</evidence>
<accession>A0A2K1JBW7</accession>
<sequence>MVSRGFWICCRFKLKVLYAFQCGFYVYSVAALMVWETRRKDFGVMMAHHFITIGLIAFSYVQGSYRAGISTLLLHDISDVFLEIAKLCKYSHFEVGASVCFGLFALSWFVLRLVIFPFWIIWSISVEVMQYLDLGGNKEFKQYYFQSTLLIMLFIFHIYWWILICRMLVKLFRDSGKVSDDVRSDSEGED</sequence>
<protein>
    <recommendedName>
        <fullName evidence="7">TLC domain-containing protein</fullName>
    </recommendedName>
</protein>
<dbReference type="Proteomes" id="UP000006727">
    <property type="component" value="Chromosome 15"/>
</dbReference>
<evidence type="ECO:0000313" key="8">
    <source>
        <dbReference type="EMBL" id="PNR39025.1"/>
    </source>
</evidence>
<dbReference type="GO" id="GO:0046513">
    <property type="term" value="P:ceramide biosynthetic process"/>
    <property type="evidence" value="ECO:0000318"/>
    <property type="project" value="GO_Central"/>
</dbReference>
<dbReference type="PaxDb" id="3218-PP1S83_104V6.1"/>
<reference evidence="9" key="3">
    <citation type="submission" date="2020-12" db="UniProtKB">
        <authorList>
            <consortium name="EnsemblPlants"/>
        </authorList>
    </citation>
    <scope>IDENTIFICATION</scope>
</reference>
<gene>
    <name evidence="8" type="ORF">PHYPA_019303</name>
</gene>
<name>A0A2K1JBW7_PHYPA</name>
<evidence type="ECO:0000256" key="4">
    <source>
        <dbReference type="ARBA" id="ARBA00023136"/>
    </source>
</evidence>
<comment type="subcellular location">
    <subcellularLocation>
        <location evidence="1">Endoplasmic reticulum membrane</location>
        <topology evidence="1">Multi-pass membrane protein</topology>
    </subcellularLocation>
</comment>
<organism evidence="8">
    <name type="scientific">Physcomitrium patens</name>
    <name type="common">Spreading-leaved earth moss</name>
    <name type="synonym">Physcomitrella patens</name>
    <dbReference type="NCBI Taxonomy" id="3218"/>
    <lineage>
        <taxon>Eukaryota</taxon>
        <taxon>Viridiplantae</taxon>
        <taxon>Streptophyta</taxon>
        <taxon>Embryophyta</taxon>
        <taxon>Bryophyta</taxon>
        <taxon>Bryophytina</taxon>
        <taxon>Bryopsida</taxon>
        <taxon>Funariidae</taxon>
        <taxon>Funariales</taxon>
        <taxon>Funariaceae</taxon>
        <taxon>Physcomitrium</taxon>
    </lineage>
</organism>
<evidence type="ECO:0000256" key="6">
    <source>
        <dbReference type="SAM" id="Phobius"/>
    </source>
</evidence>
<dbReference type="Gramene" id="Pp3c15_4530V3.1">
    <property type="protein sequence ID" value="Pp3c15_4530V3.1"/>
    <property type="gene ID" value="Pp3c15_4530"/>
</dbReference>
<dbReference type="InterPro" id="IPR006634">
    <property type="entry name" value="TLC-dom"/>
</dbReference>
<evidence type="ECO:0000256" key="1">
    <source>
        <dbReference type="ARBA" id="ARBA00004477"/>
    </source>
</evidence>
<keyword evidence="10" id="KW-1185">Reference proteome</keyword>
<evidence type="ECO:0000256" key="3">
    <source>
        <dbReference type="ARBA" id="ARBA00022989"/>
    </source>
</evidence>
<evidence type="ECO:0000256" key="2">
    <source>
        <dbReference type="ARBA" id="ARBA00022692"/>
    </source>
</evidence>
<dbReference type="EMBL" id="ABEU02000015">
    <property type="protein sequence ID" value="PNR39025.1"/>
    <property type="molecule type" value="Genomic_DNA"/>
</dbReference>
<dbReference type="EnsemblPlants" id="Pp3c15_4530V3.1">
    <property type="protein sequence ID" value="Pp3c15_4530V3.1"/>
    <property type="gene ID" value="Pp3c15_4530"/>
</dbReference>
<dbReference type="GO" id="GO:0050291">
    <property type="term" value="F:sphingosine N-acyltransferase activity"/>
    <property type="evidence" value="ECO:0000318"/>
    <property type="project" value="GO_Central"/>
</dbReference>
<feature type="domain" description="TLC" evidence="7">
    <location>
        <begin position="1"/>
        <end position="173"/>
    </location>
</feature>
<feature type="transmembrane region" description="Helical" evidence="6">
    <location>
        <begin position="16"/>
        <end position="35"/>
    </location>
</feature>
<evidence type="ECO:0000313" key="10">
    <source>
        <dbReference type="Proteomes" id="UP000006727"/>
    </source>
</evidence>
<keyword evidence="3 6" id="KW-1133">Transmembrane helix</keyword>
<dbReference type="InterPro" id="IPR016439">
    <property type="entry name" value="Lag1/Lac1-like"/>
</dbReference>
<dbReference type="EnsemblPlants" id="Pp3c15_4530V3.2">
    <property type="protein sequence ID" value="Pp3c15_4530V3.2"/>
    <property type="gene ID" value="Pp3c15_4530"/>
</dbReference>
<reference evidence="8 10" key="2">
    <citation type="journal article" date="2018" name="Plant J.">
        <title>The Physcomitrella patens chromosome-scale assembly reveals moss genome structure and evolution.</title>
        <authorList>
            <person name="Lang D."/>
            <person name="Ullrich K.K."/>
            <person name="Murat F."/>
            <person name="Fuchs J."/>
            <person name="Jenkins J."/>
            <person name="Haas F.B."/>
            <person name="Piednoel M."/>
            <person name="Gundlach H."/>
            <person name="Van Bel M."/>
            <person name="Meyberg R."/>
            <person name="Vives C."/>
            <person name="Morata J."/>
            <person name="Symeonidi A."/>
            <person name="Hiss M."/>
            <person name="Muchero W."/>
            <person name="Kamisugi Y."/>
            <person name="Saleh O."/>
            <person name="Blanc G."/>
            <person name="Decker E.L."/>
            <person name="van Gessel N."/>
            <person name="Grimwood J."/>
            <person name="Hayes R.D."/>
            <person name="Graham S.W."/>
            <person name="Gunter L.E."/>
            <person name="McDaniel S.F."/>
            <person name="Hoernstein S.N.W."/>
            <person name="Larsson A."/>
            <person name="Li F.W."/>
            <person name="Perroud P.F."/>
            <person name="Phillips J."/>
            <person name="Ranjan P."/>
            <person name="Rokshar D.S."/>
            <person name="Rothfels C.J."/>
            <person name="Schneider L."/>
            <person name="Shu S."/>
            <person name="Stevenson D.W."/>
            <person name="Thummler F."/>
            <person name="Tillich M."/>
            <person name="Villarreal Aguilar J.C."/>
            <person name="Widiez T."/>
            <person name="Wong G.K."/>
            <person name="Wymore A."/>
            <person name="Zhang Y."/>
            <person name="Zimmer A.D."/>
            <person name="Quatrano R.S."/>
            <person name="Mayer K.F.X."/>
            <person name="Goodstein D."/>
            <person name="Casacuberta J.M."/>
            <person name="Vandepoele K."/>
            <person name="Reski R."/>
            <person name="Cuming A.C."/>
            <person name="Tuskan G.A."/>
            <person name="Maumus F."/>
            <person name="Salse J."/>
            <person name="Schmutz J."/>
            <person name="Rensing S.A."/>
        </authorList>
    </citation>
    <scope>NUCLEOTIDE SEQUENCE [LARGE SCALE GENOMIC DNA]</scope>
    <source>
        <strain evidence="9 10">cv. Gransden 2004</strain>
    </source>
</reference>
<dbReference type="GO" id="GO:0005789">
    <property type="term" value="C:endoplasmic reticulum membrane"/>
    <property type="evidence" value="ECO:0007669"/>
    <property type="project" value="UniProtKB-SubCell"/>
</dbReference>
<dbReference type="Pfam" id="PF03798">
    <property type="entry name" value="TRAM_LAG1_CLN8"/>
    <property type="match status" value="1"/>
</dbReference>
<dbReference type="PROSITE" id="PS50922">
    <property type="entry name" value="TLC"/>
    <property type="match status" value="1"/>
</dbReference>
<feature type="transmembrane region" description="Helical" evidence="6">
    <location>
        <begin position="142"/>
        <end position="163"/>
    </location>
</feature>
<dbReference type="PANTHER" id="PTHR12560">
    <property type="entry name" value="LONGEVITY ASSURANCE FACTOR 1 LAG1"/>
    <property type="match status" value="1"/>
</dbReference>
<feature type="transmembrane region" description="Helical" evidence="6">
    <location>
        <begin position="42"/>
        <end position="61"/>
    </location>
</feature>
<dbReference type="AlphaFoldDB" id="A0A2K1JBW7"/>
<dbReference type="STRING" id="3218.A0A2K1JBW7"/>
<keyword evidence="2 5" id="KW-0812">Transmembrane</keyword>
<dbReference type="GO" id="GO:0005783">
    <property type="term" value="C:endoplasmic reticulum"/>
    <property type="evidence" value="ECO:0000318"/>
    <property type="project" value="GO_Central"/>
</dbReference>
<proteinExistence type="predicted"/>
<evidence type="ECO:0000313" key="9">
    <source>
        <dbReference type="EnsemblPlants" id="Pp3c15_4530V3.1"/>
    </source>
</evidence>
<evidence type="ECO:0000256" key="5">
    <source>
        <dbReference type="PROSITE-ProRule" id="PRU00205"/>
    </source>
</evidence>
<dbReference type="InParanoid" id="A0A2K1JBW7"/>